<keyword evidence="2" id="KW-1133">Transmembrane helix</keyword>
<reference evidence="3" key="1">
    <citation type="submission" date="2021-05" db="EMBL/GenBank/DDBJ databases">
        <authorList>
            <person name="Alioto T."/>
            <person name="Alioto T."/>
            <person name="Gomez Garrido J."/>
        </authorList>
    </citation>
    <scope>NUCLEOTIDE SEQUENCE</scope>
</reference>
<organism evidence="3">
    <name type="scientific">Cacopsylla melanoneura</name>
    <dbReference type="NCBI Taxonomy" id="428564"/>
    <lineage>
        <taxon>Eukaryota</taxon>
        <taxon>Metazoa</taxon>
        <taxon>Ecdysozoa</taxon>
        <taxon>Arthropoda</taxon>
        <taxon>Hexapoda</taxon>
        <taxon>Insecta</taxon>
        <taxon>Pterygota</taxon>
        <taxon>Neoptera</taxon>
        <taxon>Paraneoptera</taxon>
        <taxon>Hemiptera</taxon>
        <taxon>Sternorrhyncha</taxon>
        <taxon>Psylloidea</taxon>
        <taxon>Psyllidae</taxon>
        <taxon>Psyllinae</taxon>
        <taxon>Cacopsylla</taxon>
    </lineage>
</organism>
<protein>
    <submittedName>
        <fullName evidence="3">Uncharacterized protein</fullName>
    </submittedName>
</protein>
<dbReference type="EMBL" id="HBUF01420408">
    <property type="protein sequence ID" value="CAG6740700.1"/>
    <property type="molecule type" value="Transcribed_RNA"/>
</dbReference>
<keyword evidence="2" id="KW-0812">Transmembrane</keyword>
<feature type="region of interest" description="Disordered" evidence="1">
    <location>
        <begin position="161"/>
        <end position="222"/>
    </location>
</feature>
<keyword evidence="2" id="KW-0472">Membrane</keyword>
<name>A0A8D9E6T5_9HEMI</name>
<feature type="transmembrane region" description="Helical" evidence="2">
    <location>
        <begin position="20"/>
        <end position="41"/>
    </location>
</feature>
<sequence length="222" mass="25807">MYYYFLNLHVIIYWICFTRYYLLDLFYYSIFLLIKLFYYMFNSIMEALVNTFVTISTRNNLSKKERVHNNNQSHNNQSHNNSCNNYCHSSYKIHNYKSHSYKMPWSQLQDALPATPTTTTGDKQTTSARGRVPNITRMETTPHRPDTPATQRMSGEIQKWESPPPKKYHKVPVPVNASTPGSDTGRTRAIIHRESSPVRPHRGNTGDSSGIRLLGYRQIPNP</sequence>
<accession>A0A8D9E6T5</accession>
<proteinExistence type="predicted"/>
<evidence type="ECO:0000313" key="3">
    <source>
        <dbReference type="EMBL" id="CAG6740700.1"/>
    </source>
</evidence>
<evidence type="ECO:0000256" key="1">
    <source>
        <dbReference type="SAM" id="MobiDB-lite"/>
    </source>
</evidence>
<dbReference type="AlphaFoldDB" id="A0A8D9E6T5"/>
<evidence type="ECO:0000256" key="2">
    <source>
        <dbReference type="SAM" id="Phobius"/>
    </source>
</evidence>